<evidence type="ECO:0000313" key="4">
    <source>
        <dbReference type="Proteomes" id="UP001172791"/>
    </source>
</evidence>
<dbReference type="Proteomes" id="UP001172788">
    <property type="component" value="Unassembled WGS sequence"/>
</dbReference>
<dbReference type="EMBL" id="QAIC01000022">
    <property type="protein sequence ID" value="MDN4571921.1"/>
    <property type="molecule type" value="Genomic_DNA"/>
</dbReference>
<dbReference type="AlphaFoldDB" id="A0AAW7MGP9"/>
<gene>
    <name evidence="1" type="ORF">DBA34_01375</name>
    <name evidence="2" type="ORF">DBB29_25000</name>
</gene>
<evidence type="ECO:0000313" key="1">
    <source>
        <dbReference type="EMBL" id="MDN4571921.1"/>
    </source>
</evidence>
<dbReference type="EMBL" id="QAID01000046">
    <property type="protein sequence ID" value="MDN4581375.1"/>
    <property type="molecule type" value="Genomic_DNA"/>
</dbReference>
<sequence>MDRHSLVAVSFSSQTSAVIAHFHKCIGMRRIDDVVSDKNPLTVFFDYPDFIHAGAFPLSQ</sequence>
<keyword evidence="3" id="KW-1185">Reference proteome</keyword>
<accession>A0AAW7MGP9</accession>
<organism evidence="1 4">
    <name type="scientific">Pandoraea cepalis</name>
    <dbReference type="NCBI Taxonomy" id="2508294"/>
    <lineage>
        <taxon>Bacteria</taxon>
        <taxon>Pseudomonadati</taxon>
        <taxon>Pseudomonadota</taxon>
        <taxon>Betaproteobacteria</taxon>
        <taxon>Burkholderiales</taxon>
        <taxon>Burkholderiaceae</taxon>
        <taxon>Pandoraea</taxon>
    </lineage>
</organism>
<reference evidence="1" key="1">
    <citation type="submission" date="2018-04" db="EMBL/GenBank/DDBJ databases">
        <authorList>
            <person name="Jy Z."/>
        </authorList>
    </citation>
    <scope>NUCLEOTIDE SEQUENCE</scope>
    <source>
        <strain evidence="2">AS13</strain>
        <strain evidence="1">LA18</strain>
    </source>
</reference>
<protein>
    <submittedName>
        <fullName evidence="1">Uncharacterized protein</fullName>
    </submittedName>
</protein>
<proteinExistence type="predicted"/>
<comment type="caution">
    <text evidence="1">The sequence shown here is derived from an EMBL/GenBank/DDBJ whole genome shotgun (WGS) entry which is preliminary data.</text>
</comment>
<evidence type="ECO:0000313" key="2">
    <source>
        <dbReference type="EMBL" id="MDN4581375.1"/>
    </source>
</evidence>
<evidence type="ECO:0000313" key="3">
    <source>
        <dbReference type="Proteomes" id="UP001172788"/>
    </source>
</evidence>
<name>A0AAW7MGP9_9BURK</name>
<dbReference type="Proteomes" id="UP001172791">
    <property type="component" value="Unassembled WGS sequence"/>
</dbReference>